<keyword evidence="1" id="KW-1133">Transmembrane helix</keyword>
<dbReference type="OrthoDB" id="9891920at2"/>
<comment type="caution">
    <text evidence="2">The sequence shown here is derived from an EMBL/GenBank/DDBJ whole genome shotgun (WGS) entry which is preliminary data.</text>
</comment>
<name>A0A553JWP6_9ACTN</name>
<dbReference type="EMBL" id="VKKG01000006">
    <property type="protein sequence ID" value="TRY16875.1"/>
    <property type="molecule type" value="Genomic_DNA"/>
</dbReference>
<keyword evidence="1" id="KW-0472">Membrane</keyword>
<feature type="transmembrane region" description="Helical" evidence="1">
    <location>
        <begin position="54"/>
        <end position="72"/>
    </location>
</feature>
<accession>A0A553JWP6</accession>
<dbReference type="AlphaFoldDB" id="A0A553JWP6"/>
<protein>
    <submittedName>
        <fullName evidence="2">Uncharacterized protein</fullName>
    </submittedName>
</protein>
<keyword evidence="3" id="KW-1185">Reference proteome</keyword>
<evidence type="ECO:0000313" key="3">
    <source>
        <dbReference type="Proteomes" id="UP000317638"/>
    </source>
</evidence>
<evidence type="ECO:0000313" key="2">
    <source>
        <dbReference type="EMBL" id="TRY16875.1"/>
    </source>
</evidence>
<keyword evidence="1" id="KW-0812">Transmembrane</keyword>
<organism evidence="2 3">
    <name type="scientific">Tessaracoccus rhinocerotis</name>
    <dbReference type="NCBI Taxonomy" id="1689449"/>
    <lineage>
        <taxon>Bacteria</taxon>
        <taxon>Bacillati</taxon>
        <taxon>Actinomycetota</taxon>
        <taxon>Actinomycetes</taxon>
        <taxon>Propionibacteriales</taxon>
        <taxon>Propionibacteriaceae</taxon>
        <taxon>Tessaracoccus</taxon>
    </lineage>
</organism>
<feature type="transmembrane region" description="Helical" evidence="1">
    <location>
        <begin position="84"/>
        <end position="103"/>
    </location>
</feature>
<reference evidence="2 3" key="1">
    <citation type="submission" date="2019-07" db="EMBL/GenBank/DDBJ databases">
        <authorList>
            <person name="Zhou L.-Y."/>
        </authorList>
    </citation>
    <scope>NUCLEOTIDE SEQUENCE [LARGE SCALE GENOMIC DNA]</scope>
    <source>
        <strain evidence="2 3">YIM 101269</strain>
    </source>
</reference>
<evidence type="ECO:0000256" key="1">
    <source>
        <dbReference type="SAM" id="Phobius"/>
    </source>
</evidence>
<feature type="transmembrane region" description="Helical" evidence="1">
    <location>
        <begin position="129"/>
        <end position="150"/>
    </location>
</feature>
<dbReference type="RefSeq" id="WP_143939018.1">
    <property type="nucleotide sequence ID" value="NZ_VKKG01000006.1"/>
</dbReference>
<proteinExistence type="predicted"/>
<dbReference type="Proteomes" id="UP000317638">
    <property type="component" value="Unassembled WGS sequence"/>
</dbReference>
<gene>
    <name evidence="2" type="ORF">FOJ82_13460</name>
</gene>
<sequence>MSPNPQTSPYHRPPGLNVPPVARVLMIVAWLGMTLDTLLGYPVIAQLFPDFSEAIIIGLMIGLGAACAGLATKVGTEFNHGNRIVGWLLLVCVLGVGAALAFARWRLGFTGGAVGAETGLVVEHTDTELPATVLMLVLYVASVIGTVWSARKVLVPERRELRRHRAEIDGLVQQLALLEAESVAVHERIGARSDGLKQLGELLTHALKQADARESRLKSFSRDFIARVVGRPDATPLVRAPLEPGAN</sequence>
<feature type="transmembrane region" description="Helical" evidence="1">
    <location>
        <begin position="21"/>
        <end position="48"/>
    </location>
</feature>